<dbReference type="InterPro" id="IPR016024">
    <property type="entry name" value="ARM-type_fold"/>
</dbReference>
<protein>
    <recommendedName>
        <fullName evidence="2">HEAT repeat domain-containing protein</fullName>
    </recommendedName>
</protein>
<organism evidence="1">
    <name type="scientific">candidate division WOR-3 bacterium</name>
    <dbReference type="NCBI Taxonomy" id="2052148"/>
    <lineage>
        <taxon>Bacteria</taxon>
        <taxon>Bacteria division WOR-3</taxon>
    </lineage>
</organism>
<dbReference type="InterPro" id="IPR011989">
    <property type="entry name" value="ARM-like"/>
</dbReference>
<evidence type="ECO:0000313" key="1">
    <source>
        <dbReference type="EMBL" id="HGE78180.1"/>
    </source>
</evidence>
<name>A0A7V3RHA1_UNCW3</name>
<accession>A0A7V3RHA1</accession>
<gene>
    <name evidence="1" type="ORF">ENX68_04175</name>
</gene>
<comment type="caution">
    <text evidence="1">The sequence shown here is derived from an EMBL/GenBank/DDBJ whole genome shotgun (WGS) entry which is preliminary data.</text>
</comment>
<evidence type="ECO:0008006" key="2">
    <source>
        <dbReference type="Google" id="ProtNLM"/>
    </source>
</evidence>
<sequence>MLKQLVIISLVIAGSLFSQVPVPKSKEEQEWLERRQREMNEKSERARNEALRLIQMGQEGLAEFKQDKEKYIYTGGTSGYEFISVLGESKEPVAKDMLLEIAIDTTLWDKTRGYAVKMLYKKDLKYNELIQIIEKTNYGNPFMLIRMHLKVVKDRQILNWVFQRFHRLLKERNFNHVENIIGIIGEYPVISQTEKAKIILQIDSLCLAQGWRGLREKYKPGDVEVPYQGKKYVFGDVYMIPLVQYIRELGPDVLPFLRSYKSDDKELIDIIWLARGYIKDETAKDTLIFLFQNSKNKFIRLYAIKGLRMMSDSSLVPVFEKALTDSFREIKFEAFNALRVLGFKGHRIGMDSVYIEKEEKK</sequence>
<reference evidence="1" key="1">
    <citation type="journal article" date="2020" name="mSystems">
        <title>Genome- and Community-Level Interaction Insights into Carbon Utilization and Element Cycling Functions of Hydrothermarchaeota in Hydrothermal Sediment.</title>
        <authorList>
            <person name="Zhou Z."/>
            <person name="Liu Y."/>
            <person name="Xu W."/>
            <person name="Pan J."/>
            <person name="Luo Z.H."/>
            <person name="Li M."/>
        </authorList>
    </citation>
    <scope>NUCLEOTIDE SEQUENCE [LARGE SCALE GENOMIC DNA]</scope>
    <source>
        <strain evidence="1">SpSt-961</strain>
    </source>
</reference>
<dbReference type="Gene3D" id="1.25.10.10">
    <property type="entry name" value="Leucine-rich Repeat Variant"/>
    <property type="match status" value="1"/>
</dbReference>
<dbReference type="SUPFAM" id="SSF48371">
    <property type="entry name" value="ARM repeat"/>
    <property type="match status" value="1"/>
</dbReference>
<dbReference type="AlphaFoldDB" id="A0A7V3RHA1"/>
<proteinExistence type="predicted"/>
<dbReference type="EMBL" id="DTOZ01000111">
    <property type="protein sequence ID" value="HGE78180.1"/>
    <property type="molecule type" value="Genomic_DNA"/>
</dbReference>